<dbReference type="InterPro" id="IPR057744">
    <property type="entry name" value="OTAase-like"/>
</dbReference>
<proteinExistence type="predicted"/>
<dbReference type="PANTHER" id="PTHR43135">
    <property type="entry name" value="ALPHA-D-RIBOSE 1-METHYLPHOSPHONATE 5-TRIPHOSPHATE DIPHOSPHATASE"/>
    <property type="match status" value="1"/>
</dbReference>
<dbReference type="Pfam" id="PF01979">
    <property type="entry name" value="Amidohydro_1"/>
    <property type="match status" value="1"/>
</dbReference>
<dbReference type="GO" id="GO:0016810">
    <property type="term" value="F:hydrolase activity, acting on carbon-nitrogen (but not peptide) bonds"/>
    <property type="evidence" value="ECO:0007669"/>
    <property type="project" value="InterPro"/>
</dbReference>
<accession>A0A6L5R1W1</accession>
<dbReference type="PANTHER" id="PTHR43135:SF3">
    <property type="entry name" value="ALPHA-D-RIBOSE 1-METHYLPHOSPHONATE 5-TRIPHOSPHATE DIPHOSPHATASE"/>
    <property type="match status" value="1"/>
</dbReference>
<protein>
    <submittedName>
        <fullName evidence="2">Amidohydrolase family protein</fullName>
    </submittedName>
</protein>
<gene>
    <name evidence="2" type="ORF">GJR97_09940</name>
</gene>
<evidence type="ECO:0000313" key="3">
    <source>
        <dbReference type="Proteomes" id="UP000476511"/>
    </source>
</evidence>
<name>A0A6L5R1W1_9MICO</name>
<organism evidence="2 3">
    <name type="scientific">Agromyces kandeliae</name>
    <dbReference type="NCBI Taxonomy" id="2666141"/>
    <lineage>
        <taxon>Bacteria</taxon>
        <taxon>Bacillati</taxon>
        <taxon>Actinomycetota</taxon>
        <taxon>Actinomycetes</taxon>
        <taxon>Micrococcales</taxon>
        <taxon>Microbacteriaceae</taxon>
        <taxon>Agromyces</taxon>
    </lineage>
</organism>
<feature type="domain" description="Amidohydrolase-related" evidence="1">
    <location>
        <begin position="51"/>
        <end position="407"/>
    </location>
</feature>
<dbReference type="SUPFAM" id="SSF51338">
    <property type="entry name" value="Composite domain of metallo-dependent hydrolases"/>
    <property type="match status" value="1"/>
</dbReference>
<sequence>MAVRIDADLMIPGEGDPVRDATVVLSGTTIDYAGPRAGAPDTDDAAIHVPTVMPGLWDCHAHLIGVTGGDLTMLVREPQAVHVARATRSAADLLDAGVTSIREVGGYGVSLARVIDEGTIPGPTVYGAGAMLSTTGGHGDLHEMPVDVIVDGAHQGLPLQLCDGVDECLKAVRLQLRRNAKVIKVHASGGVLSELDDPIHQQFSNEELRAIVEEAGRAGRVVAAHCHGKPGIMAALEAGVGSIEHGTYLDEEAAAAMVETGTILVSTRSIAARLLRRLDALPPWAAEKTRVVADRHLESMHVARDAGVTVAAGTDFATVGADSLVPHGTNAEELGHLVSVGYSPLEAIRAATASAPRTLGPQAPRSGRLEAGYDADVIALDVDPLADVSALAGPAHVTHVWKAGTAVKTPA</sequence>
<dbReference type="CDD" id="cd01299">
    <property type="entry name" value="Met_dep_hydrolase_A"/>
    <property type="match status" value="1"/>
</dbReference>
<dbReference type="SUPFAM" id="SSF51556">
    <property type="entry name" value="Metallo-dependent hydrolases"/>
    <property type="match status" value="1"/>
</dbReference>
<dbReference type="Gene3D" id="2.30.40.10">
    <property type="entry name" value="Urease, subunit C, domain 1"/>
    <property type="match status" value="1"/>
</dbReference>
<dbReference type="EMBL" id="WKJD01000015">
    <property type="protein sequence ID" value="MRX44046.1"/>
    <property type="molecule type" value="Genomic_DNA"/>
</dbReference>
<comment type="caution">
    <text evidence="2">The sequence shown here is derived from an EMBL/GenBank/DDBJ whole genome shotgun (WGS) entry which is preliminary data.</text>
</comment>
<reference evidence="2 3" key="1">
    <citation type="submission" date="2019-11" db="EMBL/GenBank/DDBJ databases">
        <title>Agromyces kandeliae sp. nov., isolated from mangrove soil.</title>
        <authorList>
            <person name="Wang R."/>
        </authorList>
    </citation>
    <scope>NUCLEOTIDE SEQUENCE [LARGE SCALE GENOMIC DNA]</scope>
    <source>
        <strain evidence="2 3">Q22</strain>
    </source>
</reference>
<dbReference type="AlphaFoldDB" id="A0A6L5R1W1"/>
<dbReference type="InterPro" id="IPR051781">
    <property type="entry name" value="Metallo-dep_Hydrolase"/>
</dbReference>
<dbReference type="InterPro" id="IPR032466">
    <property type="entry name" value="Metal_Hydrolase"/>
</dbReference>
<dbReference type="Gene3D" id="3.20.20.140">
    <property type="entry name" value="Metal-dependent hydrolases"/>
    <property type="match status" value="1"/>
</dbReference>
<keyword evidence="3" id="KW-1185">Reference proteome</keyword>
<evidence type="ECO:0000313" key="2">
    <source>
        <dbReference type="EMBL" id="MRX44046.1"/>
    </source>
</evidence>
<evidence type="ECO:0000259" key="1">
    <source>
        <dbReference type="Pfam" id="PF01979"/>
    </source>
</evidence>
<keyword evidence="2" id="KW-0378">Hydrolase</keyword>
<dbReference type="Proteomes" id="UP000476511">
    <property type="component" value="Unassembled WGS sequence"/>
</dbReference>
<dbReference type="InterPro" id="IPR006680">
    <property type="entry name" value="Amidohydro-rel"/>
</dbReference>
<dbReference type="InterPro" id="IPR011059">
    <property type="entry name" value="Metal-dep_hydrolase_composite"/>
</dbReference>